<dbReference type="PANTHER" id="PTHR15925">
    <property type="entry name" value="MITOCHONDRIAL RIBOSOMAL PROTEIN S23"/>
    <property type="match status" value="1"/>
</dbReference>
<dbReference type="Proteomes" id="UP000275846">
    <property type="component" value="Unassembled WGS sequence"/>
</dbReference>
<dbReference type="InterPro" id="IPR019520">
    <property type="entry name" value="Ribosomal_mS23_met"/>
</dbReference>
<evidence type="ECO:0000259" key="1">
    <source>
        <dbReference type="Pfam" id="PF10484"/>
    </source>
</evidence>
<evidence type="ECO:0000313" key="3">
    <source>
        <dbReference type="Proteomes" id="UP000275846"/>
    </source>
</evidence>
<proteinExistence type="predicted"/>
<dbReference type="AlphaFoldDB" id="A0A183T3W8"/>
<dbReference type="InterPro" id="IPR023611">
    <property type="entry name" value="mS23_dom_met"/>
</dbReference>
<dbReference type="GO" id="GO:0006412">
    <property type="term" value="P:translation"/>
    <property type="evidence" value="ECO:0007669"/>
    <property type="project" value="InterPro"/>
</dbReference>
<reference evidence="2 3" key="2">
    <citation type="submission" date="2018-11" db="EMBL/GenBank/DDBJ databases">
        <authorList>
            <consortium name="Pathogen Informatics"/>
        </authorList>
    </citation>
    <scope>NUCLEOTIDE SEQUENCE [LARGE SCALE GENOMIC DNA]</scope>
    <source>
        <strain evidence="2 3">NST_G2</strain>
    </source>
</reference>
<evidence type="ECO:0000313" key="2">
    <source>
        <dbReference type="EMBL" id="VDL97551.1"/>
    </source>
</evidence>
<dbReference type="WBParaSite" id="SSLN_0001159301-mRNA-1">
    <property type="protein sequence ID" value="SSLN_0001159301-mRNA-1"/>
    <property type="gene ID" value="SSLN_0001159301"/>
</dbReference>
<evidence type="ECO:0000313" key="4">
    <source>
        <dbReference type="WBParaSite" id="SSLN_0001159301-mRNA-1"/>
    </source>
</evidence>
<dbReference type="GO" id="GO:0005840">
    <property type="term" value="C:ribosome"/>
    <property type="evidence" value="ECO:0007669"/>
    <property type="project" value="InterPro"/>
</dbReference>
<dbReference type="PANTHER" id="PTHR15925:SF2">
    <property type="entry name" value="SMALL RIBOSOMAL SUBUNIT PROTEIN MS23"/>
    <property type="match status" value="1"/>
</dbReference>
<sequence>MPLWWSPCFFDRNERSSRRPIENSDRPLWFDVYRAFPPNVEPNYERPLPDQNVRNLIYPEDFGRVFVDFSAQLQPKYRSRVISKGMALKLEESWDKEGVFDRIREALQKDGVLLHEKKRI</sequence>
<organism evidence="4">
    <name type="scientific">Schistocephalus solidus</name>
    <name type="common">Tapeworm</name>
    <dbReference type="NCBI Taxonomy" id="70667"/>
    <lineage>
        <taxon>Eukaryota</taxon>
        <taxon>Metazoa</taxon>
        <taxon>Spiralia</taxon>
        <taxon>Lophotrochozoa</taxon>
        <taxon>Platyhelminthes</taxon>
        <taxon>Cestoda</taxon>
        <taxon>Eucestoda</taxon>
        <taxon>Diphyllobothriidea</taxon>
        <taxon>Diphyllobothriidae</taxon>
        <taxon>Schistocephalus</taxon>
    </lineage>
</organism>
<protein>
    <submittedName>
        <fullName evidence="4">MRP-S23 domain-containing protein</fullName>
    </submittedName>
</protein>
<dbReference type="Pfam" id="PF10484">
    <property type="entry name" value="MRP-S23"/>
    <property type="match status" value="1"/>
</dbReference>
<feature type="domain" description="Small ribosomal subunit protein mS23 conserved" evidence="1">
    <location>
        <begin position="20"/>
        <end position="65"/>
    </location>
</feature>
<dbReference type="STRING" id="70667.A0A183T3W8"/>
<dbReference type="EMBL" id="UYSU01036338">
    <property type="protein sequence ID" value="VDL97551.1"/>
    <property type="molecule type" value="Genomic_DNA"/>
</dbReference>
<gene>
    <name evidence="2" type="ORF">SSLN_LOCUS11166</name>
</gene>
<dbReference type="GO" id="GO:0003735">
    <property type="term" value="F:structural constituent of ribosome"/>
    <property type="evidence" value="ECO:0007669"/>
    <property type="project" value="InterPro"/>
</dbReference>
<dbReference type="OrthoDB" id="10012356at2759"/>
<name>A0A183T3W8_SCHSO</name>
<accession>A0A183T3W8</accession>
<dbReference type="GO" id="GO:0005739">
    <property type="term" value="C:mitochondrion"/>
    <property type="evidence" value="ECO:0007669"/>
    <property type="project" value="InterPro"/>
</dbReference>
<reference evidence="4" key="1">
    <citation type="submission" date="2016-06" db="UniProtKB">
        <authorList>
            <consortium name="WormBaseParasite"/>
        </authorList>
    </citation>
    <scope>IDENTIFICATION</scope>
</reference>
<keyword evidence="3" id="KW-1185">Reference proteome</keyword>